<accession>A0A9W8GSM2</accession>
<keyword evidence="2" id="KW-1185">Reference proteome</keyword>
<protein>
    <submittedName>
        <fullName evidence="1">Uncharacterized protein</fullName>
    </submittedName>
</protein>
<comment type="caution">
    <text evidence="1">The sequence shown here is derived from an EMBL/GenBank/DDBJ whole genome shotgun (WGS) entry which is preliminary data.</text>
</comment>
<name>A0A9W8GSM2_9FUNG</name>
<dbReference type="AlphaFoldDB" id="A0A9W8GSM2"/>
<dbReference type="OrthoDB" id="5540799at2759"/>
<dbReference type="Proteomes" id="UP001140011">
    <property type="component" value="Unassembled WGS sequence"/>
</dbReference>
<reference evidence="1" key="1">
    <citation type="submission" date="2022-07" db="EMBL/GenBank/DDBJ databases">
        <title>Phylogenomic reconstructions and comparative analyses of Kickxellomycotina fungi.</title>
        <authorList>
            <person name="Reynolds N.K."/>
            <person name="Stajich J.E."/>
            <person name="Barry K."/>
            <person name="Grigoriev I.V."/>
            <person name="Crous P."/>
            <person name="Smith M.E."/>
        </authorList>
    </citation>
    <scope>NUCLEOTIDE SEQUENCE</scope>
    <source>
        <strain evidence="1">BCRC 34297</strain>
    </source>
</reference>
<organism evidence="1 2">
    <name type="scientific">Coemansia pectinata</name>
    <dbReference type="NCBI Taxonomy" id="1052879"/>
    <lineage>
        <taxon>Eukaryota</taxon>
        <taxon>Fungi</taxon>
        <taxon>Fungi incertae sedis</taxon>
        <taxon>Zoopagomycota</taxon>
        <taxon>Kickxellomycotina</taxon>
        <taxon>Kickxellomycetes</taxon>
        <taxon>Kickxellales</taxon>
        <taxon>Kickxellaceae</taxon>
        <taxon>Coemansia</taxon>
    </lineage>
</organism>
<evidence type="ECO:0000313" key="1">
    <source>
        <dbReference type="EMBL" id="KAJ2752199.1"/>
    </source>
</evidence>
<sequence length="131" mass="13951">MAARNVTSLLKANPSQFEYGKIAASALATFGPPEYMGSSLDNLLPPGSAAVPMPGVALGEPAKPVAQMTSNTGEIKTLPISKDEPQSQQYYIAYGAEDNKVLWFQVKVDDNGNEILADHGLKEKPASTKKD</sequence>
<proteinExistence type="predicted"/>
<dbReference type="EMBL" id="JANBUH010000311">
    <property type="protein sequence ID" value="KAJ2752199.1"/>
    <property type="molecule type" value="Genomic_DNA"/>
</dbReference>
<gene>
    <name evidence="1" type="ORF">GGI19_003992</name>
</gene>
<evidence type="ECO:0000313" key="2">
    <source>
        <dbReference type="Proteomes" id="UP001140011"/>
    </source>
</evidence>